<organism evidence="6 7">
    <name type="scientific">Syntrophaceticus schinkii</name>
    <dbReference type="NCBI Taxonomy" id="499207"/>
    <lineage>
        <taxon>Bacteria</taxon>
        <taxon>Bacillati</taxon>
        <taxon>Bacillota</taxon>
        <taxon>Clostridia</taxon>
        <taxon>Thermoanaerobacterales</taxon>
        <taxon>Thermoanaerobacterales Family III. Incertae Sedis</taxon>
        <taxon>Syntrophaceticus</taxon>
    </lineage>
</organism>
<dbReference type="InterPro" id="IPR003593">
    <property type="entry name" value="AAA+_ATPase"/>
</dbReference>
<dbReference type="EMBL" id="CDRZ01000275">
    <property type="protein sequence ID" value="CEO90206.1"/>
    <property type="molecule type" value="Genomic_DNA"/>
</dbReference>
<dbReference type="NCBIfam" id="TIGR01727">
    <property type="entry name" value="oligo_HPY"/>
    <property type="match status" value="1"/>
</dbReference>
<dbReference type="InterPro" id="IPR050319">
    <property type="entry name" value="ABC_transp_ATP-bind"/>
</dbReference>
<protein>
    <submittedName>
        <fullName evidence="6">Oligopeptide transporter subunit ATP-binding component of ABC superfamily</fullName>
    </submittedName>
</protein>
<dbReference type="SMART" id="SM00382">
    <property type="entry name" value="AAA"/>
    <property type="match status" value="1"/>
</dbReference>
<dbReference type="CDD" id="cd03257">
    <property type="entry name" value="ABC_NikE_OppD_transporters"/>
    <property type="match status" value="1"/>
</dbReference>
<dbReference type="PROSITE" id="PS50893">
    <property type="entry name" value="ABC_TRANSPORTER_2"/>
    <property type="match status" value="1"/>
</dbReference>
<proteinExistence type="inferred from homology"/>
<keyword evidence="4 6" id="KW-0067">ATP-binding</keyword>
<dbReference type="AlphaFoldDB" id="A0A0B7MQC6"/>
<dbReference type="Proteomes" id="UP000046155">
    <property type="component" value="Unassembled WGS sequence"/>
</dbReference>
<dbReference type="FunFam" id="3.40.50.300:FF:000016">
    <property type="entry name" value="Oligopeptide ABC transporter ATP-binding component"/>
    <property type="match status" value="1"/>
</dbReference>
<dbReference type="SUPFAM" id="SSF52540">
    <property type="entry name" value="P-loop containing nucleoside triphosphate hydrolases"/>
    <property type="match status" value="1"/>
</dbReference>
<dbReference type="InterPro" id="IPR003439">
    <property type="entry name" value="ABC_transporter-like_ATP-bd"/>
</dbReference>
<dbReference type="InterPro" id="IPR013563">
    <property type="entry name" value="Oligopep_ABC_C"/>
</dbReference>
<dbReference type="Pfam" id="PF00005">
    <property type="entry name" value="ABC_tran"/>
    <property type="match status" value="1"/>
</dbReference>
<dbReference type="Gene3D" id="3.40.50.300">
    <property type="entry name" value="P-loop containing nucleotide triphosphate hydrolases"/>
    <property type="match status" value="1"/>
</dbReference>
<dbReference type="InterPro" id="IPR027417">
    <property type="entry name" value="P-loop_NTPase"/>
</dbReference>
<dbReference type="Pfam" id="PF08352">
    <property type="entry name" value="oligo_HPY"/>
    <property type="match status" value="1"/>
</dbReference>
<dbReference type="OrthoDB" id="41661at2"/>
<comment type="similarity">
    <text evidence="1">Belongs to the ABC transporter superfamily.</text>
</comment>
<dbReference type="InterPro" id="IPR017871">
    <property type="entry name" value="ABC_transporter-like_CS"/>
</dbReference>
<evidence type="ECO:0000256" key="1">
    <source>
        <dbReference type="ARBA" id="ARBA00005417"/>
    </source>
</evidence>
<evidence type="ECO:0000313" key="7">
    <source>
        <dbReference type="Proteomes" id="UP000046155"/>
    </source>
</evidence>
<keyword evidence="7" id="KW-1185">Reference proteome</keyword>
<dbReference type="PROSITE" id="PS00211">
    <property type="entry name" value="ABC_TRANSPORTER_1"/>
    <property type="match status" value="1"/>
</dbReference>
<dbReference type="GO" id="GO:0055085">
    <property type="term" value="P:transmembrane transport"/>
    <property type="evidence" value="ECO:0007669"/>
    <property type="project" value="UniProtKB-ARBA"/>
</dbReference>
<accession>A0A0B7MQC6</accession>
<evidence type="ECO:0000256" key="4">
    <source>
        <dbReference type="ARBA" id="ARBA00022840"/>
    </source>
</evidence>
<reference evidence="7" key="1">
    <citation type="submission" date="2015-01" db="EMBL/GenBank/DDBJ databases">
        <authorList>
            <person name="Manzoor Shahid"/>
            <person name="Zubair Saima"/>
        </authorList>
    </citation>
    <scope>NUCLEOTIDE SEQUENCE [LARGE SCALE GENOMIC DNA]</scope>
    <source>
        <strain evidence="7">Sp3</strain>
    </source>
</reference>
<dbReference type="PANTHER" id="PTHR43776">
    <property type="entry name" value="TRANSPORT ATP-BINDING PROTEIN"/>
    <property type="match status" value="1"/>
</dbReference>
<sequence>MENLSKSYTTGIFKKQQFKAVDDVTFTIAPGETLGLVGESGCGKSTLARAILRLITPSKGRVFFKGRDVAAAGTRELNKIRGKMQIIFQHPETALNPRLRIYDSITEPMRIQNVVSDRAEERERVSALLEQVGLYEEHLTRYPHELSGGQIQRVVLARILSLHPEFIVADEPTSMLDVSVQAQVLNIFKEIQQKYDISYLFISHDLEVVRWMSDCMAVMYKGRIVEIGPTEDVYQNPQHPYTTLLVDAFTSFNNGREETTEVAVMSREIEPGGCRYAPFCSAASAACDEVPELKEVTRGHYAACRHV</sequence>
<evidence type="ECO:0000313" key="6">
    <source>
        <dbReference type="EMBL" id="CEO90206.1"/>
    </source>
</evidence>
<dbReference type="GO" id="GO:0016887">
    <property type="term" value="F:ATP hydrolysis activity"/>
    <property type="evidence" value="ECO:0007669"/>
    <property type="project" value="InterPro"/>
</dbReference>
<evidence type="ECO:0000259" key="5">
    <source>
        <dbReference type="PROSITE" id="PS50893"/>
    </source>
</evidence>
<dbReference type="GO" id="GO:0015833">
    <property type="term" value="P:peptide transport"/>
    <property type="evidence" value="ECO:0007669"/>
    <property type="project" value="InterPro"/>
</dbReference>
<gene>
    <name evidence="6" type="primary">oppF</name>
    <name evidence="6" type="ORF">SSCH_750011</name>
</gene>
<evidence type="ECO:0000256" key="3">
    <source>
        <dbReference type="ARBA" id="ARBA00022741"/>
    </source>
</evidence>
<feature type="domain" description="ABC transporter" evidence="5">
    <location>
        <begin position="1"/>
        <end position="246"/>
    </location>
</feature>
<dbReference type="PANTHER" id="PTHR43776:SF7">
    <property type="entry name" value="D,D-DIPEPTIDE TRANSPORT ATP-BINDING PROTEIN DDPF-RELATED"/>
    <property type="match status" value="1"/>
</dbReference>
<keyword evidence="3" id="KW-0547">Nucleotide-binding</keyword>
<dbReference type="GO" id="GO:0005524">
    <property type="term" value="F:ATP binding"/>
    <property type="evidence" value="ECO:0007669"/>
    <property type="project" value="UniProtKB-KW"/>
</dbReference>
<evidence type="ECO:0000256" key="2">
    <source>
        <dbReference type="ARBA" id="ARBA00022448"/>
    </source>
</evidence>
<name>A0A0B7MQC6_9FIRM</name>
<keyword evidence="2" id="KW-0813">Transport</keyword>